<evidence type="ECO:0000313" key="7">
    <source>
        <dbReference type="Proteomes" id="UP000481861"/>
    </source>
</evidence>
<dbReference type="PROSITE" id="PS00122">
    <property type="entry name" value="CARBOXYLESTERASE_B_1"/>
    <property type="match status" value="1"/>
</dbReference>
<keyword evidence="4" id="KW-0812">Transmembrane</keyword>
<dbReference type="PANTHER" id="PTHR11559">
    <property type="entry name" value="CARBOXYLESTERASE"/>
    <property type="match status" value="1"/>
</dbReference>
<protein>
    <recommendedName>
        <fullName evidence="3">Carboxylic ester hydrolase</fullName>
        <ecNumber evidence="3">3.1.1.-</ecNumber>
    </recommendedName>
</protein>
<dbReference type="AlphaFoldDB" id="A0A7C8HY80"/>
<dbReference type="GO" id="GO:0016787">
    <property type="term" value="F:hydrolase activity"/>
    <property type="evidence" value="ECO:0007669"/>
    <property type="project" value="UniProtKB-KW"/>
</dbReference>
<dbReference type="Pfam" id="PF00135">
    <property type="entry name" value="COesterase"/>
    <property type="match status" value="1"/>
</dbReference>
<dbReference type="OrthoDB" id="408631at2759"/>
<evidence type="ECO:0000259" key="5">
    <source>
        <dbReference type="Pfam" id="PF00135"/>
    </source>
</evidence>
<comment type="caution">
    <text evidence="6">The sequence shown here is derived from an EMBL/GenBank/DDBJ whole genome shotgun (WGS) entry which is preliminary data.</text>
</comment>
<keyword evidence="7" id="KW-1185">Reference proteome</keyword>
<dbReference type="SUPFAM" id="SSF53474">
    <property type="entry name" value="alpha/beta-Hydrolases"/>
    <property type="match status" value="1"/>
</dbReference>
<evidence type="ECO:0000256" key="1">
    <source>
        <dbReference type="ARBA" id="ARBA00005964"/>
    </source>
</evidence>
<name>A0A7C8HY80_9PLEO</name>
<keyword evidence="4" id="KW-0472">Membrane</keyword>
<dbReference type="InterPro" id="IPR029058">
    <property type="entry name" value="AB_hydrolase_fold"/>
</dbReference>
<organism evidence="6 7">
    <name type="scientific">Massariosphaeria phaeospora</name>
    <dbReference type="NCBI Taxonomy" id="100035"/>
    <lineage>
        <taxon>Eukaryota</taxon>
        <taxon>Fungi</taxon>
        <taxon>Dikarya</taxon>
        <taxon>Ascomycota</taxon>
        <taxon>Pezizomycotina</taxon>
        <taxon>Dothideomycetes</taxon>
        <taxon>Pleosporomycetidae</taxon>
        <taxon>Pleosporales</taxon>
        <taxon>Pleosporales incertae sedis</taxon>
        <taxon>Massariosphaeria</taxon>
    </lineage>
</organism>
<keyword evidence="4" id="KW-1133">Transmembrane helix</keyword>
<accession>A0A7C8HY80</accession>
<proteinExistence type="inferred from homology"/>
<dbReference type="EMBL" id="JAADJZ010000042">
    <property type="protein sequence ID" value="KAF2864654.1"/>
    <property type="molecule type" value="Genomic_DNA"/>
</dbReference>
<dbReference type="InterPro" id="IPR050309">
    <property type="entry name" value="Type-B_Carboxylest/Lipase"/>
</dbReference>
<dbReference type="Gene3D" id="3.40.50.1820">
    <property type="entry name" value="alpha/beta hydrolase"/>
    <property type="match status" value="1"/>
</dbReference>
<evidence type="ECO:0000256" key="4">
    <source>
        <dbReference type="SAM" id="Phobius"/>
    </source>
</evidence>
<dbReference type="InterPro" id="IPR002018">
    <property type="entry name" value="CarbesteraseB"/>
</dbReference>
<feature type="transmembrane region" description="Helical" evidence="4">
    <location>
        <begin position="16"/>
        <end position="35"/>
    </location>
</feature>
<keyword evidence="2 3" id="KW-0378">Hydrolase</keyword>
<dbReference type="Proteomes" id="UP000481861">
    <property type="component" value="Unassembled WGS sequence"/>
</dbReference>
<evidence type="ECO:0000256" key="3">
    <source>
        <dbReference type="RuleBase" id="RU361235"/>
    </source>
</evidence>
<gene>
    <name evidence="6" type="ORF">BDV95DRAFT_588550</name>
</gene>
<feature type="domain" description="Carboxylesterase type B" evidence="5">
    <location>
        <begin position="80"/>
        <end position="562"/>
    </location>
</feature>
<dbReference type="EC" id="3.1.1.-" evidence="3"/>
<evidence type="ECO:0000313" key="6">
    <source>
        <dbReference type="EMBL" id="KAF2864654.1"/>
    </source>
</evidence>
<sequence>MVLRGCDPKLLTDRRFILAVFAAVVLSFAFFASNLKPTYDWIPNPLPSRPTSSFRVPPKNLEDPDVVELDYLSFRPIKSDHVKSYWNIPYASSAGGKNRFRGPQPVDKKYKGVMEWSGKLGMCPVIQKIDATLRNHKDLAGEDVPGIETDHTEDCLSLNVFAPIDAEPGDDLPVVVNIPGGGFHLPGRANGGELCAKSRGKDDKGVIVITMYYRNGIYGFLSGDQIEQDGDFNNGLRDQRAALEWIQKYIRYFGGNPDHVVIMGTSAGAASVMLQLSANGGNHSVPTPGVGRTQLFHGAITQSPGAPTFFTKEQANKFFREVAEGLNCTDLSVDCVRRASVGDLYYENYPMSFPGRKTPPRWMWAPTTEAPGNLWTESAPVAMLGGRYAKVPSIIGFTTNEATDQTKKTTDSEAEMKSYIADHYPLLTDTDLALIVKNYPNDVHWPDSGRWWDAVAKAQSDLRYICPTYLSSHAMAAHNPPAVPTYQYQWDVVWGVDSSNGYGTKHAATVGKIMSRADNAISDYFVSFIKHLDPNVGRQVDSPKWVPLHREKERGERLLFTNRANQSVTEMRMEGLDGERESRCRDVLGMFPRLQFT</sequence>
<reference evidence="6 7" key="1">
    <citation type="submission" date="2020-01" db="EMBL/GenBank/DDBJ databases">
        <authorList>
            <consortium name="DOE Joint Genome Institute"/>
            <person name="Haridas S."/>
            <person name="Albert R."/>
            <person name="Binder M."/>
            <person name="Bloem J."/>
            <person name="Labutti K."/>
            <person name="Salamov A."/>
            <person name="Andreopoulos B."/>
            <person name="Baker S.E."/>
            <person name="Barry K."/>
            <person name="Bills G."/>
            <person name="Bluhm B.H."/>
            <person name="Cannon C."/>
            <person name="Castanera R."/>
            <person name="Culley D.E."/>
            <person name="Daum C."/>
            <person name="Ezra D."/>
            <person name="Gonzalez J.B."/>
            <person name="Henrissat B."/>
            <person name="Kuo A."/>
            <person name="Liang C."/>
            <person name="Lipzen A."/>
            <person name="Lutzoni F."/>
            <person name="Magnuson J."/>
            <person name="Mondo S."/>
            <person name="Nolan M."/>
            <person name="Ohm R."/>
            <person name="Pangilinan J."/>
            <person name="Park H.-J.H."/>
            <person name="Ramirez L."/>
            <person name="Alfaro M."/>
            <person name="Sun H."/>
            <person name="Tritt A."/>
            <person name="Yoshinaga Y."/>
            <person name="Zwiers L.-H.L."/>
            <person name="Turgeon B.G."/>
            <person name="Goodwin S.B."/>
            <person name="Spatafora J.W."/>
            <person name="Crous P.W."/>
            <person name="Grigoriev I.V."/>
        </authorList>
    </citation>
    <scope>NUCLEOTIDE SEQUENCE [LARGE SCALE GENOMIC DNA]</scope>
    <source>
        <strain evidence="6 7">CBS 611.86</strain>
    </source>
</reference>
<comment type="similarity">
    <text evidence="1 3">Belongs to the type-B carboxylesterase/lipase family.</text>
</comment>
<dbReference type="InterPro" id="IPR019826">
    <property type="entry name" value="Carboxylesterase_B_AS"/>
</dbReference>
<evidence type="ECO:0000256" key="2">
    <source>
        <dbReference type="ARBA" id="ARBA00022801"/>
    </source>
</evidence>